<proteinExistence type="predicted"/>
<protein>
    <submittedName>
        <fullName evidence="2">Uncharacterized protein</fullName>
    </submittedName>
</protein>
<evidence type="ECO:0000256" key="1">
    <source>
        <dbReference type="SAM" id="SignalP"/>
    </source>
</evidence>
<dbReference type="EMBL" id="AGZI01000023">
    <property type="protein sequence ID" value="EKU82734.1"/>
    <property type="molecule type" value="Genomic_DNA"/>
</dbReference>
<dbReference type="PATRIC" id="fig|883126.3.peg.1995"/>
<feature type="signal peptide" evidence="1">
    <location>
        <begin position="1"/>
        <end position="23"/>
    </location>
</feature>
<evidence type="ECO:0000313" key="3">
    <source>
        <dbReference type="Proteomes" id="UP000009874"/>
    </source>
</evidence>
<reference evidence="2 3" key="1">
    <citation type="submission" date="2012-09" db="EMBL/GenBank/DDBJ databases">
        <title>The Genome Sequence of Massilia timonae CCUG 45783.</title>
        <authorList>
            <consortium name="The Broad Institute Genome Sequencing Platform"/>
            <person name="Earl A."/>
            <person name="Ward D."/>
            <person name="Feldgarden M."/>
            <person name="Gevers D."/>
            <person name="Huys G."/>
            <person name="Walker B."/>
            <person name="Young S.K."/>
            <person name="Zeng Q."/>
            <person name="Gargeya S."/>
            <person name="Fitzgerald M."/>
            <person name="Haas B."/>
            <person name="Abouelleil A."/>
            <person name="Alvarado L."/>
            <person name="Arachchi H.M."/>
            <person name="Berlin A.M."/>
            <person name="Chapman S.B."/>
            <person name="Goldberg J."/>
            <person name="Griggs A."/>
            <person name="Gujja S."/>
            <person name="Hansen M."/>
            <person name="Howarth C."/>
            <person name="Imamovic A."/>
            <person name="Larimer J."/>
            <person name="McCowen C."/>
            <person name="Montmayeur A."/>
            <person name="Murphy C."/>
            <person name="Neiman D."/>
            <person name="Pearson M."/>
            <person name="Priest M."/>
            <person name="Roberts A."/>
            <person name="Saif S."/>
            <person name="Shea T."/>
            <person name="Sisk P."/>
            <person name="Sykes S."/>
            <person name="Wortman J."/>
            <person name="Nusbaum C."/>
            <person name="Birren B."/>
        </authorList>
    </citation>
    <scope>NUCLEOTIDE SEQUENCE [LARGE SCALE GENOMIC DNA]</scope>
    <source>
        <strain evidence="2 3">CCUG 45783</strain>
    </source>
</reference>
<organism evidence="2 3">
    <name type="scientific">Massilia timonae CCUG 45783</name>
    <dbReference type="NCBI Taxonomy" id="883126"/>
    <lineage>
        <taxon>Bacteria</taxon>
        <taxon>Pseudomonadati</taxon>
        <taxon>Pseudomonadota</taxon>
        <taxon>Betaproteobacteria</taxon>
        <taxon>Burkholderiales</taxon>
        <taxon>Oxalobacteraceae</taxon>
        <taxon>Telluria group</taxon>
        <taxon>Massilia</taxon>
    </lineage>
</organism>
<dbReference type="Proteomes" id="UP000009874">
    <property type="component" value="Unassembled WGS sequence"/>
</dbReference>
<keyword evidence="3" id="KW-1185">Reference proteome</keyword>
<dbReference type="AlphaFoldDB" id="K9DDF3"/>
<sequence length="332" mass="36222">MPTFYKLLLSTLVAAGALTMCMAKSELQLPAPIVMRAVSGVENVELRHIGFDQPGAGPFQPLFGLDDALWANYPSVLYLDKVYRRAGPGSFVVHPRGDVRARYVVEEHADRSEERIDRITSLSIHDRDSDELLGRKYLRARQIDAGRVPVGEEAMAFVRRVLGTAAPAGGRPDQPPYGAAPVTHTPLRAGRIDPPIHGGDGCPPSYRIATAASPRQFEAGAWSFRPWSDVDSFACTGNFILVASGDGAHLLLDLLDPTGKHLFQTEVAMPLDARAEATLQRLRVNGERLQVDVHYRPGKLPDGKPRLRQRFRMVISMTPPEPGAPAAAVAVK</sequence>
<keyword evidence="1" id="KW-0732">Signal</keyword>
<dbReference type="HOGENOM" id="CLU_836269_0_0_4"/>
<dbReference type="RefSeq" id="WP_005665957.1">
    <property type="nucleotide sequence ID" value="NZ_JH992922.1"/>
</dbReference>
<comment type="caution">
    <text evidence="2">The sequence shown here is derived from an EMBL/GenBank/DDBJ whole genome shotgun (WGS) entry which is preliminary data.</text>
</comment>
<dbReference type="OrthoDB" id="8743868at2"/>
<evidence type="ECO:0000313" key="2">
    <source>
        <dbReference type="EMBL" id="EKU82734.1"/>
    </source>
</evidence>
<accession>K9DDF3</accession>
<gene>
    <name evidence="2" type="ORF">HMPREF9710_01963</name>
</gene>
<name>K9DDF3_9BURK</name>
<dbReference type="STRING" id="47229.LO55_2541"/>
<feature type="chain" id="PRO_5003926192" evidence="1">
    <location>
        <begin position="24"/>
        <end position="332"/>
    </location>
</feature>